<proteinExistence type="predicted"/>
<sequence length="202" mass="21882">MSLSNLRHQIPRKRRPILSSSRRYPTASTGLWPYRTLIPVTEKRWSLPRCQPRRGVRQSVLPMILLLQDVPLVSLSSSRLEGKPMKPCHKRFLDGAKKVLLVGALMTLGSLANAVEKTVVGLITMIAVGNDGDPASPVIGISIKPALQECFYGIMVVPNSGAGYGKMITSAAIAAQAGNNSVSITYDNSDGCRIKQFVVLTP</sequence>
<comment type="caution">
    <text evidence="1">The sequence shown here is derived from an EMBL/GenBank/DDBJ whole genome shotgun (WGS) entry which is preliminary data.</text>
</comment>
<dbReference type="AlphaFoldDB" id="A0A7U7EK47"/>
<protein>
    <submittedName>
        <fullName evidence="1">Uncharacterized protein</fullName>
    </submittedName>
</protein>
<accession>A0A7U7EK47</accession>
<dbReference type="EMBL" id="CAJFCI010000017">
    <property type="protein sequence ID" value="CAD5106321.1"/>
    <property type="molecule type" value="Genomic_DNA"/>
</dbReference>
<evidence type="ECO:0000313" key="2">
    <source>
        <dbReference type="Proteomes" id="UP000583387"/>
    </source>
</evidence>
<evidence type="ECO:0000313" key="1">
    <source>
        <dbReference type="EMBL" id="CAD5106321.1"/>
    </source>
</evidence>
<gene>
    <name evidence="1" type="ORF">PSEWESI4_00581</name>
</gene>
<organism evidence="1 2">
    <name type="scientific">Zestomonas carbonaria</name>
    <dbReference type="NCBI Taxonomy" id="2762745"/>
    <lineage>
        <taxon>Bacteria</taxon>
        <taxon>Pseudomonadati</taxon>
        <taxon>Pseudomonadota</taxon>
        <taxon>Gammaproteobacteria</taxon>
        <taxon>Pseudomonadales</taxon>
        <taxon>Pseudomonadaceae</taxon>
        <taxon>Zestomonas</taxon>
    </lineage>
</organism>
<reference evidence="1 2" key="1">
    <citation type="submission" date="2020-08" db="EMBL/GenBank/DDBJ databases">
        <authorList>
            <person name="Criscuolo A."/>
        </authorList>
    </citation>
    <scope>NUCLEOTIDE SEQUENCE [LARGE SCALE GENOMIC DNA]</scope>
    <source>
        <strain evidence="1">CIP111764</strain>
    </source>
</reference>
<name>A0A7U7EK47_9GAMM</name>
<dbReference type="Proteomes" id="UP000583387">
    <property type="component" value="Unassembled WGS sequence"/>
</dbReference>
<keyword evidence="2" id="KW-1185">Reference proteome</keyword>